<name>A0AAE1AMQ2_9GAST</name>
<sequence>MQIVRGVNFNMKANGSSDEERPEQLGCSRGSTRLSTKLHIQSLPEHYQKRRFLNLRGKYCKRKAIEPVETTEVIEHNGISRLSHPYQPKLKALVMTREDKLNDWDCKSVLPRINQNVDSIPTVMLPNEQIANSERWRL</sequence>
<evidence type="ECO:0000313" key="3">
    <source>
        <dbReference type="Proteomes" id="UP001283361"/>
    </source>
</evidence>
<gene>
    <name evidence="2" type="ORF">RRG08_010611</name>
</gene>
<comment type="caution">
    <text evidence="2">The sequence shown here is derived from an EMBL/GenBank/DDBJ whole genome shotgun (WGS) entry which is preliminary data.</text>
</comment>
<evidence type="ECO:0000313" key="2">
    <source>
        <dbReference type="EMBL" id="KAK3790564.1"/>
    </source>
</evidence>
<evidence type="ECO:0000256" key="1">
    <source>
        <dbReference type="SAM" id="MobiDB-lite"/>
    </source>
</evidence>
<dbReference type="EMBL" id="JAWDGP010001538">
    <property type="protein sequence ID" value="KAK3790564.1"/>
    <property type="molecule type" value="Genomic_DNA"/>
</dbReference>
<proteinExistence type="predicted"/>
<reference evidence="2" key="1">
    <citation type="journal article" date="2023" name="G3 (Bethesda)">
        <title>A reference genome for the long-term kleptoplast-retaining sea slug Elysia crispata morphotype clarki.</title>
        <authorList>
            <person name="Eastman K.E."/>
            <person name="Pendleton A.L."/>
            <person name="Shaikh M.A."/>
            <person name="Suttiyut T."/>
            <person name="Ogas R."/>
            <person name="Tomko P."/>
            <person name="Gavelis G."/>
            <person name="Widhalm J.R."/>
            <person name="Wisecaver J.H."/>
        </authorList>
    </citation>
    <scope>NUCLEOTIDE SEQUENCE</scope>
    <source>
        <strain evidence="2">ECLA1</strain>
    </source>
</reference>
<dbReference type="AlphaFoldDB" id="A0AAE1AMQ2"/>
<keyword evidence="3" id="KW-1185">Reference proteome</keyword>
<protein>
    <submittedName>
        <fullName evidence="2">Uncharacterized protein</fullName>
    </submittedName>
</protein>
<feature type="region of interest" description="Disordered" evidence="1">
    <location>
        <begin position="1"/>
        <end position="30"/>
    </location>
</feature>
<organism evidence="2 3">
    <name type="scientific">Elysia crispata</name>
    <name type="common">lettuce slug</name>
    <dbReference type="NCBI Taxonomy" id="231223"/>
    <lineage>
        <taxon>Eukaryota</taxon>
        <taxon>Metazoa</taxon>
        <taxon>Spiralia</taxon>
        <taxon>Lophotrochozoa</taxon>
        <taxon>Mollusca</taxon>
        <taxon>Gastropoda</taxon>
        <taxon>Heterobranchia</taxon>
        <taxon>Euthyneura</taxon>
        <taxon>Panpulmonata</taxon>
        <taxon>Sacoglossa</taxon>
        <taxon>Placobranchoidea</taxon>
        <taxon>Plakobranchidae</taxon>
        <taxon>Elysia</taxon>
    </lineage>
</organism>
<dbReference type="Proteomes" id="UP001283361">
    <property type="component" value="Unassembled WGS sequence"/>
</dbReference>
<accession>A0AAE1AMQ2</accession>